<dbReference type="Pfam" id="PF08696">
    <property type="entry name" value="Dna2"/>
    <property type="match status" value="1"/>
</dbReference>
<dbReference type="GO" id="GO:0046872">
    <property type="term" value="F:metal ion binding"/>
    <property type="evidence" value="ECO:0007669"/>
    <property type="project" value="UniProtKB-KW"/>
</dbReference>
<keyword evidence="22 28" id="KW-0472">Membrane</keyword>
<dbReference type="GO" id="GO:0005634">
    <property type="term" value="C:nucleus"/>
    <property type="evidence" value="ECO:0007669"/>
    <property type="project" value="UniProtKB-SubCell"/>
</dbReference>
<feature type="domain" description="DNA2/NAM7 helicase helicase" evidence="30">
    <location>
        <begin position="1292"/>
        <end position="1364"/>
    </location>
</feature>
<dbReference type="GO" id="GO:0072546">
    <property type="term" value="C:EMC complex"/>
    <property type="evidence" value="ECO:0007669"/>
    <property type="project" value="TreeGrafter"/>
</dbReference>
<reference evidence="32" key="2">
    <citation type="journal article" date="2023" name="BMC Genomics">
        <title>Pest status, molecular evolution, and epigenetic factors derived from the genome assembly of Frankliniella fusca, a thysanopteran phytovirus vector.</title>
        <authorList>
            <person name="Catto M.A."/>
            <person name="Labadie P.E."/>
            <person name="Jacobson A.L."/>
            <person name="Kennedy G.G."/>
            <person name="Srinivasan R."/>
            <person name="Hunt B.G."/>
        </authorList>
    </citation>
    <scope>NUCLEOTIDE SEQUENCE</scope>
    <source>
        <strain evidence="32">PL_HMW_Pooled</strain>
    </source>
</reference>
<dbReference type="Pfam" id="PF13086">
    <property type="entry name" value="AAA_11"/>
    <property type="match status" value="2"/>
</dbReference>
<evidence type="ECO:0000256" key="17">
    <source>
        <dbReference type="ARBA" id="ARBA00022840"/>
    </source>
</evidence>
<name>A0AAE1HUC3_9NEOP</name>
<dbReference type="InterPro" id="IPR002809">
    <property type="entry name" value="EMC3/TMCO1"/>
</dbReference>
<sequence>MKRSKTSAKSSSNQRTISSFFTITSSPAGSREDANVSCSSKKTTRSIVESVHSDVSCTPKRKSAFKDDNSSSKSKTCTPTKKRKKEDIKWKESLDIVAATPSEFKVHSPLRTQRIDTDPVQMTKISELSHGDQGFLSNEPNNQSSKVLISPKKVIFSLAHLKSSPNQKTNISKAGCDEKINITKANCDKSDKSRKTVISPIKAEEDEVLKSILEHLSPQGTKTKKLSHSTNTFSARKKTLFPSASALSPKKGPQGEKELQSNSKRVDKRVLMSPVRSEMTELKYPALQFAPKNPVTKNVEGGISPLKHTAKKTSPTKATFPLPERRSPRKHPLPIVIQKEEKEAENKKQEKQCHLKLGKDTLSVGQENKAMSLRRSPRKHPSPTDHLKSPTKCMPRNKMDTVTNNLDDLHAVFNEDDDEMLSYMSSLNDGDASFFDLHEAQLCEVISIVIEIPFKEALMKVKKFGSECKALCRVRGCWLASPVIEGDAVGLQAEKVDGEWLLDNLHGLLVLHPDTLISGTTVVGSLFCARRSVLSSLFRGMDSDSPIMVTGSIIHELFQMVLKEGKQSEAEIRELADQLISSKNCVRMLYSAKMSVAQIQKELSSFVPRIIDFVSKFIEPRREKTNGKKSAWLEAPSVSTPKNGHISIARKHSHSSKEWNGKIVGIRDIEETLWDPKLGIKGMVDVSVDVRDYEGNQKIMPLELKTGRASFSAEHRGQVTLYTMMMSRMGINVESGLLLYLREGQMQEISVSHNERKDLIQLRNTLAHYLKPRVPILLEETNQFAPPRLPDPINFKSACEKCPYGNLCSIYLKRDGLAQLSEGHPMVSISASFTQHLTEKHVDYLMHWVGLLLLESTAQLSSSKFRHIWRHTPSERESGKRAIVNLQLMNTVENIEGKFIHTFTRKMSSCTQVLVNDLREAGLSTGDYILISTDTRLAIERGNIVDIDEKNVKVSTNRNLYIRYSHDTFHLDASESDTVLVFNLTNLGCLMDDNESAERLRAIVIDKSIPTFSCKVEKNVIQDCLPIFSKLNKNQRKALVKTLKADSHILIKGLPGTELLLDPDIRVWVFLPIVVITFLVGIVRHYVSILLATQKRAELQQLQDSQVMIRAHLLRENGHYLPRSSFFMRRHFFNNEETGYFKTQKRAAVSQNPMTDPSMMTEMLKGNITTVLPMIIIGGWINWTFSGFVTTKVPFPLTLRFKPMLQRGIELVSLDAAWVSSASWYFLNVFGLRSIYTLVLGENNAADQSQHLQDQMSGAAMAMPPDPKVAFKAEWEALEICEHRWALENIEGKTATMVALVRVLVRAGLTVLVTSHTHSAVDNLLLRLKKEGLKFLRLGSDERIHPHLIPFSESSLTKHCKTPEELDKVYNCQQIVGVTCLGAGHASLSQRRSFDVCLVDESTQVLQPSILRPLFSARRFVLVGDPEQLPPVVKCHQAQKLGLSESLFARLDSETATVSLTLNYRMNRAITDLANGLTYEGKLLCGNEDVANATLKISSPMCSEKIWLSQSLSSDIDKSVVFVDTSASSRNLKDESRDKADEEMSCSNHFELHIVQELLNAFLDSGMDAGNIGVMAPYRAQVALLIQAIKLDPKLAGVEVNTVDQFQGRDKEVIIYSCTRSDGASNEQKPKASYFFTSDREILNDQRRLTVAVTRAKLKLILIGHSVTLKLYKPFQKLLSCISSSNIVPVHS</sequence>
<evidence type="ECO:0000256" key="1">
    <source>
        <dbReference type="ARBA" id="ARBA00001966"/>
    </source>
</evidence>
<reference evidence="32" key="1">
    <citation type="submission" date="2021-07" db="EMBL/GenBank/DDBJ databases">
        <authorList>
            <person name="Catto M.A."/>
            <person name="Jacobson A."/>
            <person name="Kennedy G."/>
            <person name="Labadie P."/>
            <person name="Hunt B.G."/>
            <person name="Srinivasan R."/>
        </authorList>
    </citation>
    <scope>NUCLEOTIDE SEQUENCE</scope>
    <source>
        <strain evidence="32">PL_HMW_Pooled</strain>
        <tissue evidence="32">Head</tissue>
    </source>
</reference>
<keyword evidence="8" id="KW-0004">4Fe-4S</keyword>
<keyword evidence="12" id="KW-0479">Metal-binding</keyword>
<dbReference type="GO" id="GO:0016787">
    <property type="term" value="F:hydrolase activity"/>
    <property type="evidence" value="ECO:0007669"/>
    <property type="project" value="UniProtKB-KW"/>
</dbReference>
<dbReference type="InterPro" id="IPR011604">
    <property type="entry name" value="PDDEXK-like_dom_sf"/>
</dbReference>
<evidence type="ECO:0000259" key="29">
    <source>
        <dbReference type="Pfam" id="PF08696"/>
    </source>
</evidence>
<feature type="region of interest" description="Disordered" evidence="27">
    <location>
        <begin position="365"/>
        <end position="398"/>
    </location>
</feature>
<dbReference type="GO" id="GO:0003678">
    <property type="term" value="F:DNA helicase activity"/>
    <property type="evidence" value="ECO:0007669"/>
    <property type="project" value="UniProtKB-EC"/>
</dbReference>
<dbReference type="Pfam" id="PF13087">
    <property type="entry name" value="AAA_12"/>
    <property type="match status" value="1"/>
</dbReference>
<comment type="subcellular location">
    <subcellularLocation>
        <location evidence="3">Membrane</location>
        <topology evidence="3">Multi-pass membrane protein</topology>
    </subcellularLocation>
    <subcellularLocation>
        <location evidence="2">Nucleus</location>
    </subcellularLocation>
</comment>
<feature type="compositionally biased region" description="Polar residues" evidence="27">
    <location>
        <begin position="36"/>
        <end position="47"/>
    </location>
</feature>
<feature type="transmembrane region" description="Helical" evidence="28">
    <location>
        <begin position="1067"/>
        <end position="1087"/>
    </location>
</feature>
<dbReference type="EMBL" id="JAHWGI010001289">
    <property type="protein sequence ID" value="KAK3927587.1"/>
    <property type="molecule type" value="Genomic_DNA"/>
</dbReference>
<evidence type="ECO:0000259" key="31">
    <source>
        <dbReference type="Pfam" id="PF13087"/>
    </source>
</evidence>
<keyword evidence="17" id="KW-0067">ATP-binding</keyword>
<comment type="cofactor">
    <cofactor evidence="1">
        <name>[4Fe-4S] cluster</name>
        <dbReference type="ChEBI" id="CHEBI:49883"/>
    </cofactor>
</comment>
<evidence type="ECO:0000256" key="13">
    <source>
        <dbReference type="ARBA" id="ARBA00022741"/>
    </source>
</evidence>
<evidence type="ECO:0000256" key="28">
    <source>
        <dbReference type="SAM" id="Phobius"/>
    </source>
</evidence>
<dbReference type="CDD" id="cd18808">
    <property type="entry name" value="SF1_C_Upf1"/>
    <property type="match status" value="1"/>
</dbReference>
<dbReference type="GO" id="GO:0003677">
    <property type="term" value="F:DNA binding"/>
    <property type="evidence" value="ECO:0007669"/>
    <property type="project" value="UniProtKB-KW"/>
</dbReference>
<feature type="region of interest" description="Disordered" evidence="27">
    <location>
        <begin position="1"/>
        <end position="87"/>
    </location>
</feature>
<keyword evidence="15" id="KW-0378">Hydrolase</keyword>
<evidence type="ECO:0000256" key="20">
    <source>
        <dbReference type="ARBA" id="ARBA00023014"/>
    </source>
</evidence>
<evidence type="ECO:0000256" key="15">
    <source>
        <dbReference type="ARBA" id="ARBA00022801"/>
    </source>
</evidence>
<evidence type="ECO:0000313" key="32">
    <source>
        <dbReference type="EMBL" id="KAK3927587.1"/>
    </source>
</evidence>
<keyword evidence="9 28" id="KW-0812">Transmembrane</keyword>
<evidence type="ECO:0000256" key="7">
    <source>
        <dbReference type="ARBA" id="ARBA00020822"/>
    </source>
</evidence>
<evidence type="ECO:0000256" key="27">
    <source>
        <dbReference type="SAM" id="MobiDB-lite"/>
    </source>
</evidence>
<dbReference type="InterPro" id="IPR041677">
    <property type="entry name" value="DNA2/NAM7_AAA_11"/>
</dbReference>
<dbReference type="PANTHER" id="PTHR13116:SF5">
    <property type="entry name" value="ER MEMBRANE PROTEIN COMPLEX SUBUNIT 3"/>
    <property type="match status" value="1"/>
</dbReference>
<evidence type="ECO:0000256" key="16">
    <source>
        <dbReference type="ARBA" id="ARBA00022806"/>
    </source>
</evidence>
<keyword evidence="33" id="KW-1185">Reference proteome</keyword>
<evidence type="ECO:0000256" key="12">
    <source>
        <dbReference type="ARBA" id="ARBA00022723"/>
    </source>
</evidence>
<dbReference type="InterPro" id="IPR027417">
    <property type="entry name" value="P-loop_NTPase"/>
</dbReference>
<dbReference type="InterPro" id="IPR041679">
    <property type="entry name" value="DNA2/NAM7-like_C"/>
</dbReference>
<evidence type="ECO:0000256" key="21">
    <source>
        <dbReference type="ARBA" id="ARBA00023125"/>
    </source>
</evidence>
<evidence type="ECO:0000256" key="14">
    <source>
        <dbReference type="ARBA" id="ARBA00022763"/>
    </source>
</evidence>
<feature type="compositionally biased region" description="Basic and acidic residues" evidence="27">
    <location>
        <begin position="253"/>
        <end position="266"/>
    </location>
</feature>
<accession>A0AAE1HUC3</accession>
<dbReference type="GO" id="GO:0006260">
    <property type="term" value="P:DNA replication"/>
    <property type="evidence" value="ECO:0007669"/>
    <property type="project" value="UniProtKB-KW"/>
</dbReference>
<evidence type="ECO:0000256" key="23">
    <source>
        <dbReference type="ARBA" id="ARBA00023204"/>
    </source>
</evidence>
<dbReference type="GO" id="GO:0004518">
    <property type="term" value="F:nuclease activity"/>
    <property type="evidence" value="ECO:0007669"/>
    <property type="project" value="UniProtKB-KW"/>
</dbReference>
<keyword evidence="21" id="KW-0238">DNA-binding</keyword>
<evidence type="ECO:0000256" key="22">
    <source>
        <dbReference type="ARBA" id="ARBA00023136"/>
    </source>
</evidence>
<evidence type="ECO:0000256" key="26">
    <source>
        <dbReference type="ARBA" id="ARBA00047995"/>
    </source>
</evidence>
<evidence type="ECO:0000256" key="5">
    <source>
        <dbReference type="ARBA" id="ARBA00007913"/>
    </source>
</evidence>
<keyword evidence="23" id="KW-0234">DNA repair</keyword>
<keyword evidence="25" id="KW-0511">Multifunctional enzyme</keyword>
<feature type="transmembrane region" description="Helical" evidence="28">
    <location>
        <begin position="1168"/>
        <end position="1189"/>
    </location>
</feature>
<gene>
    <name evidence="32" type="ORF">KUF71_015872</name>
</gene>
<keyword evidence="10" id="KW-0235">DNA replication</keyword>
<keyword evidence="24" id="KW-0539">Nucleus</keyword>
<evidence type="ECO:0000259" key="30">
    <source>
        <dbReference type="Pfam" id="PF13086"/>
    </source>
</evidence>
<feature type="domain" description="DNA2/NAM7 helicase helicase" evidence="30">
    <location>
        <begin position="1367"/>
        <end position="1434"/>
    </location>
</feature>
<dbReference type="GO" id="GO:0034975">
    <property type="term" value="P:protein folding in endoplasmic reticulum"/>
    <property type="evidence" value="ECO:0007669"/>
    <property type="project" value="TreeGrafter"/>
</dbReference>
<protein>
    <recommendedName>
        <fullName evidence="7">ER membrane protein complex subunit 3</fullName>
        <ecNumber evidence="6">3.6.4.12</ecNumber>
    </recommendedName>
</protein>
<evidence type="ECO:0000256" key="9">
    <source>
        <dbReference type="ARBA" id="ARBA00022692"/>
    </source>
</evidence>
<evidence type="ECO:0000256" key="18">
    <source>
        <dbReference type="ARBA" id="ARBA00022989"/>
    </source>
</evidence>
<dbReference type="EC" id="3.6.4.12" evidence="6"/>
<dbReference type="SMART" id="SM01415">
    <property type="entry name" value="DUF106"/>
    <property type="match status" value="1"/>
</dbReference>
<evidence type="ECO:0000313" key="33">
    <source>
        <dbReference type="Proteomes" id="UP001219518"/>
    </source>
</evidence>
<dbReference type="InterPro" id="IPR047187">
    <property type="entry name" value="SF1_C_Upf1"/>
</dbReference>
<evidence type="ECO:0000256" key="24">
    <source>
        <dbReference type="ARBA" id="ARBA00023242"/>
    </source>
</evidence>
<keyword evidence="13" id="KW-0547">Nucleotide-binding</keyword>
<keyword evidence="19" id="KW-0408">Iron</keyword>
<feature type="region of interest" description="Disordered" evidence="27">
    <location>
        <begin position="303"/>
        <end position="329"/>
    </location>
</feature>
<feature type="region of interest" description="Disordered" evidence="27">
    <location>
        <begin position="219"/>
        <end position="266"/>
    </location>
</feature>
<evidence type="ECO:0000256" key="4">
    <source>
        <dbReference type="ARBA" id="ARBA00005376"/>
    </source>
</evidence>
<evidence type="ECO:0000256" key="10">
    <source>
        <dbReference type="ARBA" id="ARBA00022705"/>
    </source>
</evidence>
<evidence type="ECO:0000256" key="8">
    <source>
        <dbReference type="ARBA" id="ARBA00022485"/>
    </source>
</evidence>
<dbReference type="InterPro" id="IPR014808">
    <property type="entry name" value="DNA_replication_fac_Dna2_N"/>
</dbReference>
<comment type="similarity">
    <text evidence="5">Belongs to the DNA2/NAM7 helicase family.</text>
</comment>
<keyword evidence="14" id="KW-0227">DNA damage</keyword>
<comment type="caution">
    <text evidence="32">The sequence shown here is derived from an EMBL/GenBank/DDBJ whole genome shotgun (WGS) entry which is preliminary data.</text>
</comment>
<comment type="similarity">
    <text evidence="4">Belongs to the EMC3 family.</text>
</comment>
<keyword evidence="16" id="KW-0347">Helicase</keyword>
<evidence type="ECO:0000256" key="6">
    <source>
        <dbReference type="ARBA" id="ARBA00012551"/>
    </source>
</evidence>
<proteinExistence type="inferred from homology"/>
<dbReference type="PANTHER" id="PTHR13116">
    <property type="entry name" value="ER MEMBRANE PROTEIN COMPLEX SUBUNIT 3"/>
    <property type="match status" value="1"/>
</dbReference>
<dbReference type="Gene3D" id="3.40.50.300">
    <property type="entry name" value="P-loop containing nucleotide triphosphate hydrolases"/>
    <property type="match status" value="3"/>
</dbReference>
<comment type="catalytic activity">
    <reaction evidence="26">
        <text>ATP + H2O = ADP + phosphate + H(+)</text>
        <dbReference type="Rhea" id="RHEA:13065"/>
        <dbReference type="ChEBI" id="CHEBI:15377"/>
        <dbReference type="ChEBI" id="CHEBI:15378"/>
        <dbReference type="ChEBI" id="CHEBI:30616"/>
        <dbReference type="ChEBI" id="CHEBI:43474"/>
        <dbReference type="ChEBI" id="CHEBI:456216"/>
        <dbReference type="EC" id="3.6.4.12"/>
    </reaction>
</comment>
<dbReference type="Gene3D" id="3.90.320.10">
    <property type="match status" value="1"/>
</dbReference>
<dbReference type="InterPro" id="IPR008568">
    <property type="entry name" value="EMC3"/>
</dbReference>
<evidence type="ECO:0000256" key="3">
    <source>
        <dbReference type="ARBA" id="ARBA00004141"/>
    </source>
</evidence>
<feature type="domain" description="DNA replication factor Dna2 N-terminal" evidence="29">
    <location>
        <begin position="468"/>
        <end position="690"/>
    </location>
</feature>
<feature type="domain" description="DNA2/NAM7 helicase-like C-terminal" evidence="31">
    <location>
        <begin position="1443"/>
        <end position="1666"/>
    </location>
</feature>
<dbReference type="GO" id="GO:0005524">
    <property type="term" value="F:ATP binding"/>
    <property type="evidence" value="ECO:0007669"/>
    <property type="project" value="UniProtKB-KW"/>
</dbReference>
<feature type="compositionally biased region" description="Low complexity" evidence="27">
    <location>
        <begin position="16"/>
        <end position="26"/>
    </location>
</feature>
<evidence type="ECO:0000256" key="19">
    <source>
        <dbReference type="ARBA" id="ARBA00023004"/>
    </source>
</evidence>
<keyword evidence="20" id="KW-0411">Iron-sulfur</keyword>
<dbReference type="Proteomes" id="UP001219518">
    <property type="component" value="Unassembled WGS sequence"/>
</dbReference>
<dbReference type="Gene3D" id="2.40.30.270">
    <property type="match status" value="1"/>
</dbReference>
<keyword evidence="11" id="KW-0540">Nuclease</keyword>
<dbReference type="GO" id="GO:0051539">
    <property type="term" value="F:4 iron, 4 sulfur cluster binding"/>
    <property type="evidence" value="ECO:0007669"/>
    <property type="project" value="UniProtKB-KW"/>
</dbReference>
<dbReference type="CDD" id="cd22318">
    <property type="entry name" value="DNA2_N-like"/>
    <property type="match status" value="1"/>
</dbReference>
<evidence type="ECO:0000256" key="11">
    <source>
        <dbReference type="ARBA" id="ARBA00022722"/>
    </source>
</evidence>
<dbReference type="GO" id="GO:0006281">
    <property type="term" value="P:DNA repair"/>
    <property type="evidence" value="ECO:0007669"/>
    <property type="project" value="UniProtKB-KW"/>
</dbReference>
<evidence type="ECO:0000256" key="2">
    <source>
        <dbReference type="ARBA" id="ARBA00004123"/>
    </source>
</evidence>
<evidence type="ECO:0000256" key="25">
    <source>
        <dbReference type="ARBA" id="ARBA00023268"/>
    </source>
</evidence>
<dbReference type="SUPFAM" id="SSF52540">
    <property type="entry name" value="P-loop containing nucleoside triphosphate hydrolases"/>
    <property type="match status" value="1"/>
</dbReference>
<dbReference type="Pfam" id="PF01956">
    <property type="entry name" value="EMC3_TMCO1"/>
    <property type="match status" value="1"/>
</dbReference>
<keyword evidence="18 28" id="KW-1133">Transmembrane helix</keyword>
<organism evidence="32 33">
    <name type="scientific">Frankliniella fusca</name>
    <dbReference type="NCBI Taxonomy" id="407009"/>
    <lineage>
        <taxon>Eukaryota</taxon>
        <taxon>Metazoa</taxon>
        <taxon>Ecdysozoa</taxon>
        <taxon>Arthropoda</taxon>
        <taxon>Hexapoda</taxon>
        <taxon>Insecta</taxon>
        <taxon>Pterygota</taxon>
        <taxon>Neoptera</taxon>
        <taxon>Paraneoptera</taxon>
        <taxon>Thysanoptera</taxon>
        <taxon>Terebrantia</taxon>
        <taxon>Thripoidea</taxon>
        <taxon>Thripidae</taxon>
        <taxon>Frankliniella</taxon>
    </lineage>
</organism>